<name>A0ABX4S9D2_9GAMM</name>
<reference evidence="7 8" key="1">
    <citation type="submission" date="2016-04" db="EMBL/GenBank/DDBJ databases">
        <title>New species of Pectobacterium.</title>
        <authorList>
            <person name="Waleron M."/>
            <person name="Misztak A.E."/>
            <person name="Waleron K."/>
        </authorList>
    </citation>
    <scope>NUCLEOTIDE SEQUENCE [LARGE SCALE GENOMIC DNA]</scope>
    <source>
        <strain evidence="7 8">IFB5232</strain>
    </source>
</reference>
<keyword evidence="4 7" id="KW-0347">Helicase</keyword>
<evidence type="ECO:0000256" key="2">
    <source>
        <dbReference type="ARBA" id="ARBA00022741"/>
    </source>
</evidence>
<proteinExistence type="inferred from homology"/>
<keyword evidence="5" id="KW-0067">ATP-binding</keyword>
<dbReference type="InterPro" id="IPR041677">
    <property type="entry name" value="DNA2/NAM7_AAA_11"/>
</dbReference>
<dbReference type="InterPro" id="IPR025202">
    <property type="entry name" value="PLD-like_dom"/>
</dbReference>
<dbReference type="InterPro" id="IPR016834">
    <property type="entry name" value="UCP026306"/>
</dbReference>
<dbReference type="SUPFAM" id="SSF52540">
    <property type="entry name" value="P-loop containing nucleoside triphosphate hydrolases"/>
    <property type="match status" value="1"/>
</dbReference>
<dbReference type="RefSeq" id="WP_048258463.1">
    <property type="nucleotide sequence ID" value="NZ_AODU01000004.1"/>
</dbReference>
<sequence length="1182" mass="132956">MDGDYLAFSRYLRNSLADAEFGRGAFKKGDASSFTLWSCDEMKCGRVSAPTLDALFSSEPPETACIEIVLRPYVYQLLVQHGKERFAGLPGTITPIVTSAILSRDGYIYPGTITTIPRDLLEPLPLGTFSIGTVTDYDRYKTLNGTTSIDYPQTNFTDESDEQREKRAAQYLKDWAKYLSDCDALLNNVAGDWLGSPDEYLKAESGFIQKKAKSDGAGQHILPLYDHFINSQISSPLFSRFSSLQSPSLKPLLPPSSGFAKRLAHSGDKFPLADAQRDALSHFLATEEGDILAVNGPPGTGKTTLLLSIIATLWSRAALEKSEPPIVIATSTNNQAVTNIIEAFGKDFSIGSGVMAGRWLPEIQSFGCYFPSSTREDEASKRGFQTESFFDAKESLDYVEKAEREFLKNAQAAFPTEGQHTVKEVVELLHQELLQNSNGLSNIESAWQQLCLAKDVCRKTAIDIDAHLQELVTVYAGEEDICHKLVEMQKDWDDFVARESLIYSLFYWLPPIKAKRLSFIRTFFRRYAENISSLITWSQPSDIAQHIETVIADTQKRVRECAATLNEVRPLIERRTAAQDKWAEALLSIGYSGLRELTLPEADALADKTLRFSSFQLATHYWEGRWLMDMHKLSEVDRKKCQGGKDIGKKPALSRWHRRMKLTPCVVMTNYMLPKKMKIKQFVSQNNYNDDYLYNIADLLIVDEAGQVLPEVAGASFSLAKKALVIGDTKQIAPIWNVAPAIDIGNVVAQKILSEHSKDQLHEDYDVFSQSGRSAASGSVMAIAQNVSRYHYDKNMPRGMYLYEHRRCLNNIISYCNELCYDGKLIPKRGNEVDNLYPPMGYLHVDGKGVKANSGSRYNLLEAETIAEWIADQRQKIEDKYKKPIYDVIAVVTPFGEQAKILRKEMSQRGIYSFDDGDSKNVLTVGTVHSLQGAERPIVIFSPVYSKHEDGSFIDDDSSKLNVAVSRAKDSFLVFGDMDLFEIQPRSTPRGLLAHYLFNSAQNALSFVYKKRPDLASSVAEVKSLHGSEEHDEFLLRTFEQVDKKVMVVSPWISLKRMEQTGFLSSMAEARQRGVDILVVTDRDFNTEHHDCDVENEKKIKLSKTLAHLQSSGIKTRLVNRVHSKIVIGDDNLLCVGSFNWFSASRDNWNVRYDTSLVYRGKNLTPEIDTIKSCLQQRLIQS</sequence>
<dbReference type="Gene3D" id="3.40.50.300">
    <property type="entry name" value="P-loop containing nucleotide triphosphate hydrolases"/>
    <property type="match status" value="3"/>
</dbReference>
<evidence type="ECO:0000313" key="8">
    <source>
        <dbReference type="Proteomes" id="UP000234468"/>
    </source>
</evidence>
<dbReference type="InterPro" id="IPR047187">
    <property type="entry name" value="SF1_C_Upf1"/>
</dbReference>
<comment type="similarity">
    <text evidence="1">Belongs to the DNA2/NAM7 helicase family.</text>
</comment>
<keyword evidence="3" id="KW-0378">Hydrolase</keyword>
<dbReference type="Pfam" id="PF13091">
    <property type="entry name" value="PLDc_2"/>
    <property type="match status" value="1"/>
</dbReference>
<dbReference type="PROSITE" id="PS50035">
    <property type="entry name" value="PLD"/>
    <property type="match status" value="1"/>
</dbReference>
<keyword evidence="2" id="KW-0547">Nucleotide-binding</keyword>
<dbReference type="InterPro" id="IPR001736">
    <property type="entry name" value="PLipase_D/transphosphatidylase"/>
</dbReference>
<dbReference type="SUPFAM" id="SSF56024">
    <property type="entry name" value="Phospholipase D/nuclease"/>
    <property type="match status" value="1"/>
</dbReference>
<dbReference type="PANTHER" id="PTHR43788">
    <property type="entry name" value="DNA2/NAM7 HELICASE FAMILY MEMBER"/>
    <property type="match status" value="1"/>
</dbReference>
<dbReference type="PIRSF" id="PIRSF026306">
    <property type="entry name" value="UCP026306"/>
    <property type="match status" value="1"/>
</dbReference>
<organism evidence="7 8">
    <name type="scientific">Pectobacterium peruviense</name>
    <dbReference type="NCBI Taxonomy" id="2066479"/>
    <lineage>
        <taxon>Bacteria</taxon>
        <taxon>Pseudomonadati</taxon>
        <taxon>Pseudomonadota</taxon>
        <taxon>Gammaproteobacteria</taxon>
        <taxon>Enterobacterales</taxon>
        <taxon>Pectobacteriaceae</taxon>
        <taxon>Pectobacterium</taxon>
    </lineage>
</organism>
<dbReference type="GO" id="GO:0004386">
    <property type="term" value="F:helicase activity"/>
    <property type="evidence" value="ECO:0007669"/>
    <property type="project" value="UniProtKB-KW"/>
</dbReference>
<dbReference type="Pfam" id="PF13086">
    <property type="entry name" value="AAA_11"/>
    <property type="match status" value="1"/>
</dbReference>
<dbReference type="EMBL" id="LXFV01000005">
    <property type="protein sequence ID" value="PKX87178.1"/>
    <property type="molecule type" value="Genomic_DNA"/>
</dbReference>
<dbReference type="Pfam" id="PF13087">
    <property type="entry name" value="AAA_12"/>
    <property type="match status" value="1"/>
</dbReference>
<dbReference type="InterPro" id="IPR041679">
    <property type="entry name" value="DNA2/NAM7-like_C"/>
</dbReference>
<dbReference type="CDD" id="cd18808">
    <property type="entry name" value="SF1_C_Upf1"/>
    <property type="match status" value="1"/>
</dbReference>
<keyword evidence="8" id="KW-1185">Reference proteome</keyword>
<dbReference type="Gene3D" id="3.30.870.10">
    <property type="entry name" value="Endonuclease Chain A"/>
    <property type="match status" value="1"/>
</dbReference>
<feature type="domain" description="PLD phosphodiesterase" evidence="6">
    <location>
        <begin position="1118"/>
        <end position="1145"/>
    </location>
</feature>
<evidence type="ECO:0000259" key="6">
    <source>
        <dbReference type="PROSITE" id="PS50035"/>
    </source>
</evidence>
<evidence type="ECO:0000313" key="7">
    <source>
        <dbReference type="EMBL" id="PKX87178.1"/>
    </source>
</evidence>
<comment type="caution">
    <text evidence="7">The sequence shown here is derived from an EMBL/GenBank/DDBJ whole genome shotgun (WGS) entry which is preliminary data.</text>
</comment>
<dbReference type="PANTHER" id="PTHR43788:SF8">
    <property type="entry name" value="DNA-BINDING PROTEIN SMUBP-2"/>
    <property type="match status" value="1"/>
</dbReference>
<evidence type="ECO:0000256" key="5">
    <source>
        <dbReference type="ARBA" id="ARBA00022840"/>
    </source>
</evidence>
<protein>
    <submittedName>
        <fullName evidence="7">DNA helicase</fullName>
    </submittedName>
</protein>
<dbReference type="InterPro" id="IPR050534">
    <property type="entry name" value="Coronavir_polyprotein_1ab"/>
</dbReference>
<evidence type="ECO:0000256" key="4">
    <source>
        <dbReference type="ARBA" id="ARBA00022806"/>
    </source>
</evidence>
<dbReference type="InterPro" id="IPR027417">
    <property type="entry name" value="P-loop_NTPase"/>
</dbReference>
<dbReference type="Proteomes" id="UP000234468">
    <property type="component" value="Unassembled WGS sequence"/>
</dbReference>
<gene>
    <name evidence="7" type="ORF">A0G03_06940</name>
</gene>
<evidence type="ECO:0000256" key="3">
    <source>
        <dbReference type="ARBA" id="ARBA00022801"/>
    </source>
</evidence>
<accession>A0ABX4S9D2</accession>
<evidence type="ECO:0000256" key="1">
    <source>
        <dbReference type="ARBA" id="ARBA00007913"/>
    </source>
</evidence>